<sequence length="497" mass="56112">MRLTCGSSPAFTYFNNYQFPPTLVFSRGMRTNFDFPQDTGINLNKGAAANEDVSWINDVEGSVKEGLNTATTYLQVVGENIDTLIDNLAGGLSQEKDESKKATEKILLSPADEKVKSPTFAANIAMSEREESYEFAEDAMDMAVAVRFALVKEPSPVEEWRNPHCLLLCRNELESGQTDPPLTQFVWNEHLPIENGCFKGKLLAQRNVRIGGKEYAFHVAVQGTFDHTIPMADIQASCALTRPLENFSGRWICEKVLHFFKVHWYPNMEVDLFGSYPYFSMPLVVSADWLHISQPGTEPALRASSMEANRLLGGYFSQDKAVKADLRRRYFSDAQNLKGYEYRPGLVYTFVFAAEYVDMETFEFKIPGVAKWDLTRHLAGEPLCLFAWNKQTKRPLFSVEAWSADQIDEAGPFDVPEEALFMLNRKATSPAREAHAASGQPTMDLKKIQPQSRKTVTKFLLEAIYYLCFEPAPSAIVSFCLLFTAFFLICQHSLLEF</sequence>
<gene>
    <name evidence="3" type="ORF">CYMTET_43674</name>
    <name evidence="2" type="ORF">CYMTET_45337</name>
</gene>
<proteinExistence type="predicted"/>
<protein>
    <recommendedName>
        <fullName evidence="1">Domain of unknown function at the cortex 1 domain-containing protein</fullName>
    </recommendedName>
</protein>
<keyword evidence="4" id="KW-1185">Reference proteome</keyword>
<name>A0AAE0F022_9CHLO</name>
<accession>A0AAE0F022</accession>
<reference evidence="3 4" key="1">
    <citation type="journal article" date="2015" name="Genome Biol. Evol.">
        <title>Comparative Genomics of a Bacterivorous Green Alga Reveals Evolutionary Causalities and Consequences of Phago-Mixotrophic Mode of Nutrition.</title>
        <authorList>
            <person name="Burns J.A."/>
            <person name="Paasch A."/>
            <person name="Narechania A."/>
            <person name="Kim E."/>
        </authorList>
    </citation>
    <scope>NUCLEOTIDE SEQUENCE [LARGE SCALE GENOMIC DNA]</scope>
    <source>
        <strain evidence="3">PLY_AMNH</strain>
    </source>
</reference>
<dbReference type="PANTHER" id="PTHR34826:SF2">
    <property type="entry name" value="UPF0590 PROTEIN C409.17C"/>
    <property type="match status" value="1"/>
</dbReference>
<dbReference type="EMBL" id="LGRX02029459">
    <property type="protein sequence ID" value="KAK3246803.1"/>
    <property type="molecule type" value="Genomic_DNA"/>
</dbReference>
<evidence type="ECO:0000313" key="2">
    <source>
        <dbReference type="EMBL" id="KAK3245077.1"/>
    </source>
</evidence>
<organism evidence="3 4">
    <name type="scientific">Cymbomonas tetramitiformis</name>
    <dbReference type="NCBI Taxonomy" id="36881"/>
    <lineage>
        <taxon>Eukaryota</taxon>
        <taxon>Viridiplantae</taxon>
        <taxon>Chlorophyta</taxon>
        <taxon>Pyramimonadophyceae</taxon>
        <taxon>Pyramimonadales</taxon>
        <taxon>Pyramimonadaceae</taxon>
        <taxon>Cymbomonas</taxon>
    </lineage>
</organism>
<dbReference type="Proteomes" id="UP001190700">
    <property type="component" value="Unassembled WGS sequence"/>
</dbReference>
<dbReference type="Pfam" id="PF08588">
    <property type="entry name" value="Duc1"/>
    <property type="match status" value="1"/>
</dbReference>
<feature type="domain" description="Domain of unknown function at the cortex 1" evidence="1">
    <location>
        <begin position="185"/>
        <end position="402"/>
    </location>
</feature>
<evidence type="ECO:0000313" key="4">
    <source>
        <dbReference type="Proteomes" id="UP001190700"/>
    </source>
</evidence>
<evidence type="ECO:0000259" key="1">
    <source>
        <dbReference type="Pfam" id="PF08588"/>
    </source>
</evidence>
<reference evidence="3" key="2">
    <citation type="submission" date="2023-06" db="EMBL/GenBank/DDBJ databases">
        <title>Long-read-based genome assembly of the green algal bacterivore Cymbomonas tetramitiformis.</title>
        <authorList>
            <person name="Gyaltshen Y."/>
            <person name="Rozenberg A."/>
            <person name="Paasch A."/>
            <person name="Burns J.A."/>
            <person name="Warring S."/>
            <person name="Larson R."/>
            <person name="Maurer-Alcala X."/>
            <person name="Dacks J."/>
            <person name="Kim E."/>
        </authorList>
    </citation>
    <scope>NUCLEOTIDE SEQUENCE</scope>
    <source>
        <strain evidence="3">PLY_AMNH</strain>
    </source>
</reference>
<dbReference type="PANTHER" id="PTHR34826">
    <property type="entry name" value="UPF0590 PROTEIN C409.17C"/>
    <property type="match status" value="1"/>
</dbReference>
<dbReference type="AlphaFoldDB" id="A0AAE0F022"/>
<evidence type="ECO:0000313" key="3">
    <source>
        <dbReference type="EMBL" id="KAK3246803.1"/>
    </source>
</evidence>
<dbReference type="EMBL" id="LGRX02031037">
    <property type="protein sequence ID" value="KAK3245077.1"/>
    <property type="molecule type" value="Genomic_DNA"/>
</dbReference>
<dbReference type="InterPro" id="IPR013897">
    <property type="entry name" value="Duc1"/>
</dbReference>
<comment type="caution">
    <text evidence="3">The sequence shown here is derived from an EMBL/GenBank/DDBJ whole genome shotgun (WGS) entry which is preliminary data.</text>
</comment>